<evidence type="ECO:0000256" key="1">
    <source>
        <dbReference type="SAM" id="SignalP"/>
    </source>
</evidence>
<proteinExistence type="predicted"/>
<reference evidence="2" key="1">
    <citation type="submission" date="2017-12" db="EMBL/GenBank/DDBJ databases">
        <authorList>
            <person name="Barbosa P."/>
            <person name="Usie A."/>
            <person name="Ramos A.M."/>
        </authorList>
    </citation>
    <scope>NUCLEOTIDE SEQUENCE</scope>
    <source>
        <strain evidence="2">HL8</strain>
        <tissue evidence="2">Leaves</tissue>
    </source>
</reference>
<protein>
    <submittedName>
        <fullName evidence="2">Uncharacterized protein</fullName>
    </submittedName>
</protein>
<keyword evidence="1" id="KW-0732">Signal</keyword>
<sequence length="59" mass="6507">MMIVTMISMYFASITLLLVTVLKGHGMEVLSRNMVARKTTEKATNKAATAARVAFVKIF</sequence>
<feature type="chain" id="PRO_5043497327" evidence="1">
    <location>
        <begin position="27"/>
        <end position="59"/>
    </location>
</feature>
<reference evidence="2" key="3">
    <citation type="submission" date="2023-07" db="EMBL/GenBank/DDBJ databases">
        <title>An improved reference 1 genome and first organelle genomes of Quercus suber.</title>
        <authorList>
            <consortium name="Genosuber Consortium"/>
            <person name="Usie A."/>
            <person name="Serra O."/>
            <person name="Barros P."/>
        </authorList>
    </citation>
    <scope>NUCLEOTIDE SEQUENCE</scope>
    <source>
        <strain evidence="2">HL8</strain>
        <tissue evidence="2">Leaves</tissue>
    </source>
</reference>
<name>A0AAW0M9H7_QUESU</name>
<gene>
    <name evidence="2" type="ORF">CFP56_005944</name>
</gene>
<organism evidence="2">
    <name type="scientific">Quercus suber</name>
    <name type="common">Cork oak</name>
    <dbReference type="NCBI Taxonomy" id="58331"/>
    <lineage>
        <taxon>Eukaryota</taxon>
        <taxon>Viridiplantae</taxon>
        <taxon>Streptophyta</taxon>
        <taxon>Embryophyta</taxon>
        <taxon>Tracheophyta</taxon>
        <taxon>Spermatophyta</taxon>
        <taxon>Magnoliopsida</taxon>
        <taxon>eudicotyledons</taxon>
        <taxon>Gunneridae</taxon>
        <taxon>Pentapetalae</taxon>
        <taxon>rosids</taxon>
        <taxon>fabids</taxon>
        <taxon>Fagales</taxon>
        <taxon>Fagaceae</taxon>
        <taxon>Quercus</taxon>
    </lineage>
</organism>
<dbReference type="EMBL" id="PKMF04000012">
    <property type="protein sequence ID" value="KAK7859497.1"/>
    <property type="molecule type" value="Genomic_DNA"/>
</dbReference>
<reference evidence="2" key="2">
    <citation type="journal article" date="2018" name="Sci. Data">
        <title>The draft genome sequence of cork oak.</title>
        <authorList>
            <person name="Ramos A.M."/>
            <person name="Usie A."/>
            <person name="Barbosa P."/>
            <person name="Barros P.M."/>
            <person name="Capote T."/>
            <person name="Chaves I."/>
            <person name="Simoes F."/>
            <person name="Abreu I."/>
            <person name="Carrasquinho I."/>
            <person name="Faro C."/>
            <person name="Guimaraes J.B."/>
            <person name="Mendonca D."/>
            <person name="Nobrega F."/>
            <person name="Rodrigues L."/>
            <person name="Saibo N.J.M."/>
            <person name="Varela M.C."/>
            <person name="Egas C."/>
            <person name="Matos J."/>
            <person name="Miguel C.M."/>
            <person name="Oliveira M.M."/>
            <person name="Ricardo C.P."/>
            <person name="Goncalves S."/>
        </authorList>
    </citation>
    <scope>NUCLEOTIDE SEQUENCE [LARGE SCALE GENOMIC DNA]</scope>
    <source>
        <strain evidence="2">HL8</strain>
    </source>
</reference>
<evidence type="ECO:0000313" key="2">
    <source>
        <dbReference type="EMBL" id="KAK7859497.1"/>
    </source>
</evidence>
<feature type="signal peptide" evidence="1">
    <location>
        <begin position="1"/>
        <end position="26"/>
    </location>
</feature>
<accession>A0AAW0M9H7</accession>
<comment type="caution">
    <text evidence="2">The sequence shown here is derived from an EMBL/GenBank/DDBJ whole genome shotgun (WGS) entry which is preliminary data.</text>
</comment>
<dbReference type="AlphaFoldDB" id="A0AAW0M9H7"/>